<proteinExistence type="predicted"/>
<evidence type="ECO:0000313" key="1">
    <source>
        <dbReference type="EMBL" id="SCB48697.1"/>
    </source>
</evidence>
<keyword evidence="2" id="KW-1185">Reference proteome</keyword>
<dbReference type="Proteomes" id="UP000199435">
    <property type="component" value="Unassembled WGS sequence"/>
</dbReference>
<dbReference type="EMBL" id="FMAH01000067">
    <property type="protein sequence ID" value="SCB48697.1"/>
    <property type="molecule type" value="Genomic_DNA"/>
</dbReference>
<evidence type="ECO:0000313" key="2">
    <source>
        <dbReference type="Proteomes" id="UP000199435"/>
    </source>
</evidence>
<dbReference type="AlphaFoldDB" id="A0A1C3X8X3"/>
<dbReference type="OrthoDB" id="8420595at2"/>
<name>A0A1C3X8X3_9HYPH</name>
<gene>
    <name evidence="1" type="ORF">GA0061102_106725</name>
</gene>
<accession>A0A1C3X8X3</accession>
<reference evidence="2" key="1">
    <citation type="submission" date="2016-08" db="EMBL/GenBank/DDBJ databases">
        <authorList>
            <person name="Varghese N."/>
            <person name="Submissions Spin"/>
        </authorList>
    </citation>
    <scope>NUCLEOTIDE SEQUENCE [LARGE SCALE GENOMIC DNA]</scope>
    <source>
        <strain evidence="2">HAMBI 2971</strain>
    </source>
</reference>
<organism evidence="1 2">
    <name type="scientific">Rhizobium miluonense</name>
    <dbReference type="NCBI Taxonomy" id="411945"/>
    <lineage>
        <taxon>Bacteria</taxon>
        <taxon>Pseudomonadati</taxon>
        <taxon>Pseudomonadota</taxon>
        <taxon>Alphaproteobacteria</taxon>
        <taxon>Hyphomicrobiales</taxon>
        <taxon>Rhizobiaceae</taxon>
        <taxon>Rhizobium/Agrobacterium group</taxon>
        <taxon>Rhizobium</taxon>
    </lineage>
</organism>
<protein>
    <submittedName>
        <fullName evidence="1">Uncharacterized protein</fullName>
    </submittedName>
</protein>
<dbReference type="RefSeq" id="WP_092856194.1">
    <property type="nucleotide sequence ID" value="NZ_FMAH01000067.1"/>
</dbReference>
<dbReference type="STRING" id="411945.GA0061102_106725"/>
<sequence length="76" mass="8829">MASPVLIVSRETHGVVAREDRGFSPFAWPKHLLQIAGRYFVGCRYRLDLDETPDLVKRDLGFLDGHAPYREENRMR</sequence>